<dbReference type="Pfam" id="PF00071">
    <property type="entry name" value="Ras"/>
    <property type="match status" value="1"/>
</dbReference>
<dbReference type="InterPro" id="IPR027417">
    <property type="entry name" value="P-loop_NTPase"/>
</dbReference>
<dbReference type="PRINTS" id="PR00449">
    <property type="entry name" value="RASTRNSFRMNG"/>
</dbReference>
<dbReference type="CDD" id="cd01870">
    <property type="entry name" value="RhoA_like"/>
    <property type="match status" value="1"/>
</dbReference>
<dbReference type="GO" id="GO:0007264">
    <property type="term" value="P:small GTPase-mediated signal transduction"/>
    <property type="evidence" value="ECO:0007669"/>
    <property type="project" value="InterPro"/>
</dbReference>
<dbReference type="GO" id="GO:0005525">
    <property type="term" value="F:GTP binding"/>
    <property type="evidence" value="ECO:0007669"/>
    <property type="project" value="UniProtKB-KW"/>
</dbReference>
<name>A0A0H2R1A8_9AGAM</name>
<protein>
    <submittedName>
        <fullName evidence="10">Small GTPase-binding protein</fullName>
    </submittedName>
</protein>
<comment type="similarity">
    <text evidence="2">Belongs to the small GTPase superfamily. Rho family.</text>
</comment>
<dbReference type="Proteomes" id="UP000053477">
    <property type="component" value="Unassembled WGS sequence"/>
</dbReference>
<comment type="subcellular location">
    <subcellularLocation>
        <location evidence="1">Cell membrane</location>
        <topology evidence="1">Lipid-anchor</topology>
    </subcellularLocation>
</comment>
<dbReference type="PROSITE" id="PS51419">
    <property type="entry name" value="RAB"/>
    <property type="match status" value="1"/>
</dbReference>
<accession>A0A0H2R1A8</accession>
<evidence type="ECO:0000256" key="3">
    <source>
        <dbReference type="ARBA" id="ARBA00022475"/>
    </source>
</evidence>
<dbReference type="GO" id="GO:0003924">
    <property type="term" value="F:GTPase activity"/>
    <property type="evidence" value="ECO:0007669"/>
    <property type="project" value="InterPro"/>
</dbReference>
<dbReference type="SMART" id="SM00175">
    <property type="entry name" value="RAB"/>
    <property type="match status" value="1"/>
</dbReference>
<dbReference type="InterPro" id="IPR001806">
    <property type="entry name" value="Small_GTPase"/>
</dbReference>
<keyword evidence="3" id="KW-1003">Cell membrane</keyword>
<dbReference type="EMBL" id="KQ086364">
    <property type="protein sequence ID" value="KLO05097.1"/>
    <property type="molecule type" value="Genomic_DNA"/>
</dbReference>
<evidence type="ECO:0000256" key="9">
    <source>
        <dbReference type="ARBA" id="ARBA00023289"/>
    </source>
</evidence>
<evidence type="ECO:0000256" key="8">
    <source>
        <dbReference type="ARBA" id="ARBA00023288"/>
    </source>
</evidence>
<keyword evidence="4" id="KW-0488">Methylation</keyword>
<dbReference type="FunCoup" id="A0A0H2R1A8">
    <property type="interactions" value="642"/>
</dbReference>
<dbReference type="InterPro" id="IPR003578">
    <property type="entry name" value="Small_GTPase_Rho"/>
</dbReference>
<dbReference type="InterPro" id="IPR005225">
    <property type="entry name" value="Small_GTP-bd"/>
</dbReference>
<dbReference type="FunFam" id="3.40.50.300:FF:000329">
    <property type="entry name" value="GTP-binding protein rhoA"/>
    <property type="match status" value="1"/>
</dbReference>
<dbReference type="STRING" id="27342.A0A0H2R1A8"/>
<keyword evidence="5" id="KW-0547">Nucleotide-binding</keyword>
<sequence>MSDIRGGKDVIRRKLVIVGDGACGKTCLLIVFSKGTFPEVYVPTVFENYVADVEVDGKTVELALWDTAGQEDYDRLRPLSYPDSHVILICFAIDSPDSLDNVQEKWHSEVTHFCPNLPVLLVGCKKDLRRDMKTIEELRKISQRPVSPEEGVIVAQKIGAKQYLECSARTGEGVREVFQYATRFALLQNKKPKSNKCVVV</sequence>
<dbReference type="SMART" id="SM00176">
    <property type="entry name" value="RAN"/>
    <property type="match status" value="1"/>
</dbReference>
<keyword evidence="8" id="KW-0449">Lipoprotein</keyword>
<evidence type="ECO:0000256" key="7">
    <source>
        <dbReference type="ARBA" id="ARBA00023136"/>
    </source>
</evidence>
<keyword evidence="9" id="KW-0636">Prenylation</keyword>
<evidence type="ECO:0000256" key="1">
    <source>
        <dbReference type="ARBA" id="ARBA00004193"/>
    </source>
</evidence>
<evidence type="ECO:0000256" key="5">
    <source>
        <dbReference type="ARBA" id="ARBA00022741"/>
    </source>
</evidence>
<dbReference type="PROSITE" id="PS51420">
    <property type="entry name" value="RHO"/>
    <property type="match status" value="1"/>
</dbReference>
<dbReference type="SMART" id="SM00173">
    <property type="entry name" value="RAS"/>
    <property type="match status" value="1"/>
</dbReference>
<dbReference type="AlphaFoldDB" id="A0A0H2R1A8"/>
<gene>
    <name evidence="10" type="ORF">SCHPADRAFT_839760</name>
</gene>
<evidence type="ECO:0000313" key="10">
    <source>
        <dbReference type="EMBL" id="KLO05097.1"/>
    </source>
</evidence>
<evidence type="ECO:0000256" key="2">
    <source>
        <dbReference type="ARBA" id="ARBA00010142"/>
    </source>
</evidence>
<dbReference type="PROSITE" id="PS51421">
    <property type="entry name" value="RAS"/>
    <property type="match status" value="1"/>
</dbReference>
<keyword evidence="6" id="KW-0342">GTP-binding</keyword>
<keyword evidence="7" id="KW-0472">Membrane</keyword>
<evidence type="ECO:0000256" key="4">
    <source>
        <dbReference type="ARBA" id="ARBA00022481"/>
    </source>
</evidence>
<dbReference type="GO" id="GO:0005886">
    <property type="term" value="C:plasma membrane"/>
    <property type="evidence" value="ECO:0007669"/>
    <property type="project" value="UniProtKB-SubCell"/>
</dbReference>
<dbReference type="PANTHER" id="PTHR24072">
    <property type="entry name" value="RHO FAMILY GTPASE"/>
    <property type="match status" value="1"/>
</dbReference>
<keyword evidence="11" id="KW-1185">Reference proteome</keyword>
<dbReference type="Gene3D" id="3.40.50.300">
    <property type="entry name" value="P-loop containing nucleotide triphosphate hydrolases"/>
    <property type="match status" value="1"/>
</dbReference>
<dbReference type="OrthoDB" id="8830751at2759"/>
<dbReference type="SMART" id="SM00174">
    <property type="entry name" value="RHO"/>
    <property type="match status" value="1"/>
</dbReference>
<dbReference type="NCBIfam" id="TIGR00231">
    <property type="entry name" value="small_GTP"/>
    <property type="match status" value="1"/>
</dbReference>
<organism evidence="10 11">
    <name type="scientific">Schizopora paradoxa</name>
    <dbReference type="NCBI Taxonomy" id="27342"/>
    <lineage>
        <taxon>Eukaryota</taxon>
        <taxon>Fungi</taxon>
        <taxon>Dikarya</taxon>
        <taxon>Basidiomycota</taxon>
        <taxon>Agaricomycotina</taxon>
        <taxon>Agaricomycetes</taxon>
        <taxon>Hymenochaetales</taxon>
        <taxon>Schizoporaceae</taxon>
        <taxon>Schizopora</taxon>
    </lineage>
</organism>
<evidence type="ECO:0000256" key="6">
    <source>
        <dbReference type="ARBA" id="ARBA00023134"/>
    </source>
</evidence>
<reference evidence="10 11" key="1">
    <citation type="submission" date="2015-04" db="EMBL/GenBank/DDBJ databases">
        <title>Complete genome sequence of Schizopora paradoxa KUC8140, a cosmopolitan wood degrader in East Asia.</title>
        <authorList>
            <consortium name="DOE Joint Genome Institute"/>
            <person name="Min B."/>
            <person name="Park H."/>
            <person name="Jang Y."/>
            <person name="Kim J.-J."/>
            <person name="Kim K.H."/>
            <person name="Pangilinan J."/>
            <person name="Lipzen A."/>
            <person name="Riley R."/>
            <person name="Grigoriev I.V."/>
            <person name="Spatafora J.W."/>
            <person name="Choi I.-G."/>
        </authorList>
    </citation>
    <scope>NUCLEOTIDE SEQUENCE [LARGE SCALE GENOMIC DNA]</scope>
    <source>
        <strain evidence="10 11">KUC8140</strain>
    </source>
</reference>
<proteinExistence type="inferred from homology"/>
<dbReference type="InParanoid" id="A0A0H2R1A8"/>
<dbReference type="SUPFAM" id="SSF52540">
    <property type="entry name" value="P-loop containing nucleoside triphosphate hydrolases"/>
    <property type="match status" value="1"/>
</dbReference>
<evidence type="ECO:0000313" key="11">
    <source>
        <dbReference type="Proteomes" id="UP000053477"/>
    </source>
</evidence>